<organism evidence="2 3">
    <name type="scientific">Blattamonas nauphoetae</name>
    <dbReference type="NCBI Taxonomy" id="2049346"/>
    <lineage>
        <taxon>Eukaryota</taxon>
        <taxon>Metamonada</taxon>
        <taxon>Preaxostyla</taxon>
        <taxon>Oxymonadida</taxon>
        <taxon>Blattamonas</taxon>
    </lineage>
</organism>
<gene>
    <name evidence="2" type="ORF">BLNAU_4765</name>
</gene>
<comment type="caution">
    <text evidence="2">The sequence shown here is derived from an EMBL/GenBank/DDBJ whole genome shotgun (WGS) entry which is preliminary data.</text>
</comment>
<evidence type="ECO:0000313" key="3">
    <source>
        <dbReference type="Proteomes" id="UP001281761"/>
    </source>
</evidence>
<sequence length="860" mass="94542">MRPRPPPRRKNQKEPKERRTLLPFTPNSSKCHVVLNQRWLSFPNCPSVSHSQLLAISPSHQSTMAVVPQLPICLSLPTPRNLTFSSINDGCRSPTAHLSLTPNSSQYHLLINQRWLSFPNCPSVSHSQLLAISPSHQSTMAVVPQLPICLSLPTPRNLTFSSINDGCRSPTAHLSLTPNSSQYHLLINQRWLSFPNCPSVSHSQLLAISPSHQSTMAVVHQLPICLSLPTPRNLTFSSINDGCRSPTAHLSLTPNSSQYHLLINQRWLSFPNCPSVSHSQLLAISPSHQSTMAVVPQLPICLSLPTPRNITFSSINDGCRSPTAHLSLTPNSSQYHLLINQRWLSFPNCPSVSLPTPRNITFSSINDGCRSPTAHLSLTPNSSQYHLLINQRWLSFPNCPSVSHSQLLAISPSHQSTMAVVPQLPICLSLPTPRNLTFSSINDGCRSPTAHLSLTPNSSQSHLLINQRWLSFPNCPSVSHSQLLAISPSHQSTMAVVPQLPICLSLPTPRNLTFSSINDGCRSPTAHLSLTPNSSQSHLLINQQWLSFPKCPSVSHSQLLAISPSHQSTMAVVPQLPICLSLPTPRNLTFSSINNGCRSPTAHLSLTPNSSQSHLLINQRWLSFPNCPSVSHSQLLAISPSHQSTMAVVPQLPICLSLPTPRNLTFSSINDGCRSPTAHLSLTPNSSQYHLLINQRWLSFPNCPSVSHSQLLAISPSHQSTMAVVPQLPICLSLPTPRNITFSSINDGCRSPTAHLSLTPSSSQYHLLINQRWLSFPNCPSVSHSQGQFHFFLFGQTVSFCLTTMFDAQQLTSKFRENYCGDARDVLTLSDWTASMTRSSNDVKTRNRNMGTVVVTARKD</sequence>
<name>A0ABQ9Y8X5_9EUKA</name>
<dbReference type="EMBL" id="JARBJD010000024">
    <property type="protein sequence ID" value="KAK2960212.1"/>
    <property type="molecule type" value="Genomic_DNA"/>
</dbReference>
<reference evidence="2 3" key="1">
    <citation type="journal article" date="2022" name="bioRxiv">
        <title>Genomics of Preaxostyla Flagellates Illuminates Evolutionary Transitions and the Path Towards Mitochondrial Loss.</title>
        <authorList>
            <person name="Novak L.V.F."/>
            <person name="Treitli S.C."/>
            <person name="Pyrih J."/>
            <person name="Halakuc P."/>
            <person name="Pipaliya S.V."/>
            <person name="Vacek V."/>
            <person name="Brzon O."/>
            <person name="Soukal P."/>
            <person name="Eme L."/>
            <person name="Dacks J.B."/>
            <person name="Karnkowska A."/>
            <person name="Elias M."/>
            <person name="Hampl V."/>
        </authorList>
    </citation>
    <scope>NUCLEOTIDE SEQUENCE [LARGE SCALE GENOMIC DNA]</scope>
    <source>
        <strain evidence="2">NAU3</strain>
        <tissue evidence="2">Gut</tissue>
    </source>
</reference>
<keyword evidence="3" id="KW-1185">Reference proteome</keyword>
<accession>A0ABQ9Y8X5</accession>
<evidence type="ECO:0000256" key="1">
    <source>
        <dbReference type="SAM" id="MobiDB-lite"/>
    </source>
</evidence>
<feature type="compositionally biased region" description="Basic residues" evidence="1">
    <location>
        <begin position="1"/>
        <end position="11"/>
    </location>
</feature>
<proteinExistence type="predicted"/>
<feature type="region of interest" description="Disordered" evidence="1">
    <location>
        <begin position="1"/>
        <end position="21"/>
    </location>
</feature>
<evidence type="ECO:0000313" key="2">
    <source>
        <dbReference type="EMBL" id="KAK2960212.1"/>
    </source>
</evidence>
<protein>
    <submittedName>
        <fullName evidence="2">Uncharacterized protein</fullName>
    </submittedName>
</protein>
<dbReference type="Proteomes" id="UP001281761">
    <property type="component" value="Unassembled WGS sequence"/>
</dbReference>